<organism evidence="1 2">
    <name type="scientific">Anaerobaca lacustris</name>
    <dbReference type="NCBI Taxonomy" id="3044600"/>
    <lineage>
        <taxon>Bacteria</taxon>
        <taxon>Pseudomonadati</taxon>
        <taxon>Planctomycetota</taxon>
        <taxon>Phycisphaerae</taxon>
        <taxon>Sedimentisphaerales</taxon>
        <taxon>Anaerobacaceae</taxon>
        <taxon>Anaerobaca</taxon>
    </lineage>
</organism>
<proteinExistence type="predicted"/>
<dbReference type="InterPro" id="IPR025529">
    <property type="entry name" value="DUF4416"/>
</dbReference>
<gene>
    <name evidence="1" type="ORF">QJ522_17235</name>
</gene>
<evidence type="ECO:0000313" key="1">
    <source>
        <dbReference type="EMBL" id="MDI6450807.1"/>
    </source>
</evidence>
<dbReference type="Pfam" id="PF14385">
    <property type="entry name" value="DUF4416"/>
    <property type="match status" value="1"/>
</dbReference>
<keyword evidence="2" id="KW-1185">Reference proteome</keyword>
<protein>
    <submittedName>
        <fullName evidence="1">DUF4416 family protein</fullName>
    </submittedName>
</protein>
<dbReference type="RefSeq" id="WP_349246217.1">
    <property type="nucleotide sequence ID" value="NZ_JASCXX010000024.1"/>
</dbReference>
<accession>A0AAW6U2L1</accession>
<dbReference type="Proteomes" id="UP001431776">
    <property type="component" value="Unassembled WGS sequence"/>
</dbReference>
<dbReference type="EMBL" id="JASCXX010000024">
    <property type="protein sequence ID" value="MDI6450807.1"/>
    <property type="molecule type" value="Genomic_DNA"/>
</dbReference>
<evidence type="ECO:0000313" key="2">
    <source>
        <dbReference type="Proteomes" id="UP001431776"/>
    </source>
</evidence>
<name>A0AAW6U2L1_9BACT</name>
<comment type="caution">
    <text evidence="1">The sequence shown here is derived from an EMBL/GenBank/DDBJ whole genome shotgun (WGS) entry which is preliminary data.</text>
</comment>
<dbReference type="AlphaFoldDB" id="A0AAW6U2L1"/>
<sequence>MWELKEPNPVKIIVGILASDDRCLAAAREAVASQIGPLDLISDIWPFDQTAYYRDQTGPTILRQFVSIERLVDPGALAETKHRTNRLERELAEAMVGPFPRPVNLDPGLIEPSKLVLATTKNYSHRVYIGRKMYAEVTLVFDRGVWCPLPYTYPDYRRQSYFDFFRRVRLRLLQQRKSGTHER</sequence>
<reference evidence="1" key="1">
    <citation type="submission" date="2023-05" db="EMBL/GenBank/DDBJ databases">
        <title>Anaerotaeda fermentans gen. nov., sp. nov., a novel anaerobic planctomycete of the new family within the order Sedimentisphaerales isolated from Taman Peninsula, Russia.</title>
        <authorList>
            <person name="Khomyakova M.A."/>
            <person name="Merkel A.Y."/>
            <person name="Slobodkin A.I."/>
        </authorList>
    </citation>
    <scope>NUCLEOTIDE SEQUENCE</scope>
    <source>
        <strain evidence="1">M17dextr</strain>
    </source>
</reference>